<evidence type="ECO:0000256" key="1">
    <source>
        <dbReference type="SAM" id="MobiDB-lite"/>
    </source>
</evidence>
<evidence type="ECO:0000313" key="2">
    <source>
        <dbReference type="EMBL" id="KAJ8348196.1"/>
    </source>
</evidence>
<protein>
    <submittedName>
        <fullName evidence="2">Uncharacterized protein</fullName>
    </submittedName>
</protein>
<gene>
    <name evidence="2" type="ORF">SKAU_G00267850</name>
</gene>
<name>A0A9Q1IQA3_SYNKA</name>
<accession>A0A9Q1IQA3</accession>
<sequence length="109" mass="12376">MHGKEGGTERHLLVTEEYSRPKTPSDQFTAAPEVSVYTETVDLRIGDEDPLLAGFTQIWAEEQNSLTAPHMAKWYTAETENKIHPHMIRKTNPSIENWTTVVGLELRAQ</sequence>
<proteinExistence type="predicted"/>
<organism evidence="2 3">
    <name type="scientific">Synaphobranchus kaupii</name>
    <name type="common">Kaup's arrowtooth eel</name>
    <dbReference type="NCBI Taxonomy" id="118154"/>
    <lineage>
        <taxon>Eukaryota</taxon>
        <taxon>Metazoa</taxon>
        <taxon>Chordata</taxon>
        <taxon>Craniata</taxon>
        <taxon>Vertebrata</taxon>
        <taxon>Euteleostomi</taxon>
        <taxon>Actinopterygii</taxon>
        <taxon>Neopterygii</taxon>
        <taxon>Teleostei</taxon>
        <taxon>Anguilliformes</taxon>
        <taxon>Synaphobranchidae</taxon>
        <taxon>Synaphobranchus</taxon>
    </lineage>
</organism>
<dbReference type="AlphaFoldDB" id="A0A9Q1IQA3"/>
<feature type="compositionally biased region" description="Basic and acidic residues" evidence="1">
    <location>
        <begin position="1"/>
        <end position="20"/>
    </location>
</feature>
<dbReference type="Proteomes" id="UP001152622">
    <property type="component" value="Chromosome 10"/>
</dbReference>
<comment type="caution">
    <text evidence="2">The sequence shown here is derived from an EMBL/GenBank/DDBJ whole genome shotgun (WGS) entry which is preliminary data.</text>
</comment>
<dbReference type="EMBL" id="JAINUF010000010">
    <property type="protein sequence ID" value="KAJ8348196.1"/>
    <property type="molecule type" value="Genomic_DNA"/>
</dbReference>
<keyword evidence="3" id="KW-1185">Reference proteome</keyword>
<reference evidence="2" key="1">
    <citation type="journal article" date="2023" name="Science">
        <title>Genome structures resolve the early diversification of teleost fishes.</title>
        <authorList>
            <person name="Parey E."/>
            <person name="Louis A."/>
            <person name="Montfort J."/>
            <person name="Bouchez O."/>
            <person name="Roques C."/>
            <person name="Iampietro C."/>
            <person name="Lluch J."/>
            <person name="Castinel A."/>
            <person name="Donnadieu C."/>
            <person name="Desvignes T."/>
            <person name="Floi Bucao C."/>
            <person name="Jouanno E."/>
            <person name="Wen M."/>
            <person name="Mejri S."/>
            <person name="Dirks R."/>
            <person name="Jansen H."/>
            <person name="Henkel C."/>
            <person name="Chen W.J."/>
            <person name="Zahm M."/>
            <person name="Cabau C."/>
            <person name="Klopp C."/>
            <person name="Thompson A.W."/>
            <person name="Robinson-Rechavi M."/>
            <person name="Braasch I."/>
            <person name="Lecointre G."/>
            <person name="Bobe J."/>
            <person name="Postlethwait J.H."/>
            <person name="Berthelot C."/>
            <person name="Roest Crollius H."/>
            <person name="Guiguen Y."/>
        </authorList>
    </citation>
    <scope>NUCLEOTIDE SEQUENCE</scope>
    <source>
        <strain evidence="2">WJC10195</strain>
    </source>
</reference>
<evidence type="ECO:0000313" key="3">
    <source>
        <dbReference type="Proteomes" id="UP001152622"/>
    </source>
</evidence>
<feature type="region of interest" description="Disordered" evidence="1">
    <location>
        <begin position="1"/>
        <end position="27"/>
    </location>
</feature>